<evidence type="ECO:0000313" key="2">
    <source>
        <dbReference type="EMBL" id="SFE99467.1"/>
    </source>
</evidence>
<evidence type="ECO:0000256" key="1">
    <source>
        <dbReference type="SAM" id="MobiDB-lite"/>
    </source>
</evidence>
<sequence>MPAGVLLRLGLDARRSGAARRVGAGGSAAGSCLLGHGDGARATVLARLPATATTTGTLDHAGGAVRHRAGPPRDDRGPCALTARNDRRHRRGGPDRTSVAGPDTTRTGNVRGPGETAGLRLVGVGALVRVPTATFLAAGQALATTDHALGAGVPAGLHKAVRAGVGPGLAESARAGVGARLHETVRTRVGPGLVETAWTGVCSGLVQPARTGVCSGLVHPARAGVGAGLVHPAWAGVGAGLVHPARTGVGRRPHKAVRTRRGAGLHESV</sequence>
<accession>A0A1I2F3Q2</accession>
<feature type="region of interest" description="Disordered" evidence="1">
    <location>
        <begin position="55"/>
        <end position="115"/>
    </location>
</feature>
<keyword evidence="3" id="KW-1185">Reference proteome</keyword>
<organism evidence="2 3">
    <name type="scientific">Actinoplanes philippinensis</name>
    <dbReference type="NCBI Taxonomy" id="35752"/>
    <lineage>
        <taxon>Bacteria</taxon>
        <taxon>Bacillati</taxon>
        <taxon>Actinomycetota</taxon>
        <taxon>Actinomycetes</taxon>
        <taxon>Micromonosporales</taxon>
        <taxon>Micromonosporaceae</taxon>
        <taxon>Actinoplanes</taxon>
    </lineage>
</organism>
<dbReference type="Proteomes" id="UP000199645">
    <property type="component" value="Unassembled WGS sequence"/>
</dbReference>
<dbReference type="AlphaFoldDB" id="A0A1I2F3Q2"/>
<proteinExistence type="predicted"/>
<dbReference type="EMBL" id="FONV01000005">
    <property type="protein sequence ID" value="SFE99467.1"/>
    <property type="molecule type" value="Genomic_DNA"/>
</dbReference>
<evidence type="ECO:0000313" key="3">
    <source>
        <dbReference type="Proteomes" id="UP000199645"/>
    </source>
</evidence>
<name>A0A1I2F3Q2_9ACTN</name>
<reference evidence="2 3" key="1">
    <citation type="submission" date="2016-10" db="EMBL/GenBank/DDBJ databases">
        <authorList>
            <person name="de Groot N.N."/>
        </authorList>
    </citation>
    <scope>NUCLEOTIDE SEQUENCE [LARGE SCALE GENOMIC DNA]</scope>
    <source>
        <strain evidence="2 3">DSM 43019</strain>
    </source>
</reference>
<protein>
    <submittedName>
        <fullName evidence="2">Uncharacterized protein</fullName>
    </submittedName>
</protein>
<gene>
    <name evidence="2" type="ORF">SAMN05421541_10557</name>
</gene>